<name>A0AAE3XPZ4_9BACT</name>
<dbReference type="EMBL" id="JAVDQD010000004">
    <property type="protein sequence ID" value="MDR6240442.1"/>
    <property type="molecule type" value="Genomic_DNA"/>
</dbReference>
<dbReference type="Pfam" id="PF13561">
    <property type="entry name" value="adh_short_C2"/>
    <property type="match status" value="1"/>
</dbReference>
<accession>A0AAE3XPZ4</accession>
<dbReference type="Gene3D" id="3.40.50.720">
    <property type="entry name" value="NAD(P)-binding Rossmann-like Domain"/>
    <property type="match status" value="1"/>
</dbReference>
<dbReference type="CDD" id="cd05233">
    <property type="entry name" value="SDR_c"/>
    <property type="match status" value="1"/>
</dbReference>
<dbReference type="FunFam" id="3.40.50.720:FF:000084">
    <property type="entry name" value="Short-chain dehydrogenase reductase"/>
    <property type="match status" value="1"/>
</dbReference>
<dbReference type="Proteomes" id="UP001185092">
    <property type="component" value="Unassembled WGS sequence"/>
</dbReference>
<dbReference type="PANTHER" id="PTHR43975:SF2">
    <property type="entry name" value="EG:BACR7A4.14 PROTEIN-RELATED"/>
    <property type="match status" value="1"/>
</dbReference>
<dbReference type="RefSeq" id="WP_309940373.1">
    <property type="nucleotide sequence ID" value="NZ_AP025305.1"/>
</dbReference>
<dbReference type="SUPFAM" id="SSF51735">
    <property type="entry name" value="NAD(P)-binding Rossmann-fold domains"/>
    <property type="match status" value="1"/>
</dbReference>
<proteinExistence type="inferred from homology"/>
<dbReference type="InterPro" id="IPR020904">
    <property type="entry name" value="Sc_DH/Rdtase_CS"/>
</dbReference>
<evidence type="ECO:0000313" key="2">
    <source>
        <dbReference type="EMBL" id="MDR6240442.1"/>
    </source>
</evidence>
<protein>
    <submittedName>
        <fullName evidence="2">NAD(P)-dependent dehydrogenase (Short-subunit alcohol dehydrogenase family)</fullName>
    </submittedName>
</protein>
<comment type="caution">
    <text evidence="2">The sequence shown here is derived from an EMBL/GenBank/DDBJ whole genome shotgun (WGS) entry which is preliminary data.</text>
</comment>
<dbReference type="AlphaFoldDB" id="A0AAE3XPZ4"/>
<sequence>MKDKTIIITGGSNGIGREAAFDFATLGANVLITGRDNSRLEEVSRLHSNIEHLVADGKDPNSAKLIVEKAISLWGKIDVLVNNVGAGLTSKLEDVTAEQVANVFTVNIVGTSLLTKLSIPYLRKSKGTVINISSAVSSKAIPGISHYGASKAALDYLTKTWALELAPDIRVNSIAPGPTKSGALTGMMGLSKEDAKKVEEQEASSNPLKRRGIPSDISRWIVWLASPETSWTTGQVIAVDGGYGIN</sequence>
<comment type="similarity">
    <text evidence="1">Belongs to the short-chain dehydrogenases/reductases (SDR) family.</text>
</comment>
<dbReference type="PROSITE" id="PS00061">
    <property type="entry name" value="ADH_SHORT"/>
    <property type="match status" value="1"/>
</dbReference>
<dbReference type="InterPro" id="IPR036291">
    <property type="entry name" value="NAD(P)-bd_dom_sf"/>
</dbReference>
<dbReference type="InterPro" id="IPR002347">
    <property type="entry name" value="SDR_fam"/>
</dbReference>
<dbReference type="PRINTS" id="PR00080">
    <property type="entry name" value="SDRFAMILY"/>
</dbReference>
<dbReference type="PANTHER" id="PTHR43975">
    <property type="entry name" value="ZGC:101858"/>
    <property type="match status" value="1"/>
</dbReference>
<organism evidence="2 3">
    <name type="scientific">Aureibacter tunicatorum</name>
    <dbReference type="NCBI Taxonomy" id="866807"/>
    <lineage>
        <taxon>Bacteria</taxon>
        <taxon>Pseudomonadati</taxon>
        <taxon>Bacteroidota</taxon>
        <taxon>Cytophagia</taxon>
        <taxon>Cytophagales</taxon>
        <taxon>Persicobacteraceae</taxon>
        <taxon>Aureibacter</taxon>
    </lineage>
</organism>
<evidence type="ECO:0000256" key="1">
    <source>
        <dbReference type="ARBA" id="ARBA00006484"/>
    </source>
</evidence>
<keyword evidence="3" id="KW-1185">Reference proteome</keyword>
<dbReference type="PRINTS" id="PR00081">
    <property type="entry name" value="GDHRDH"/>
</dbReference>
<evidence type="ECO:0000313" key="3">
    <source>
        <dbReference type="Proteomes" id="UP001185092"/>
    </source>
</evidence>
<gene>
    <name evidence="2" type="ORF">HNQ88_003508</name>
</gene>
<reference evidence="2" key="1">
    <citation type="submission" date="2023-07" db="EMBL/GenBank/DDBJ databases">
        <title>Genomic Encyclopedia of Type Strains, Phase IV (KMG-IV): sequencing the most valuable type-strain genomes for metagenomic binning, comparative biology and taxonomic classification.</title>
        <authorList>
            <person name="Goeker M."/>
        </authorList>
    </citation>
    <scope>NUCLEOTIDE SEQUENCE</scope>
    <source>
        <strain evidence="2">DSM 26174</strain>
    </source>
</reference>